<evidence type="ECO:0000313" key="2">
    <source>
        <dbReference type="Proteomes" id="UP000015104"/>
    </source>
</evidence>
<name>T1KQU0_TETUR</name>
<evidence type="ECO:0000313" key="1">
    <source>
        <dbReference type="EnsemblMetazoa" id="tetur18g01150.1"/>
    </source>
</evidence>
<organism evidence="1 2">
    <name type="scientific">Tetranychus urticae</name>
    <name type="common">Two-spotted spider mite</name>
    <dbReference type="NCBI Taxonomy" id="32264"/>
    <lineage>
        <taxon>Eukaryota</taxon>
        <taxon>Metazoa</taxon>
        <taxon>Ecdysozoa</taxon>
        <taxon>Arthropoda</taxon>
        <taxon>Chelicerata</taxon>
        <taxon>Arachnida</taxon>
        <taxon>Acari</taxon>
        <taxon>Acariformes</taxon>
        <taxon>Trombidiformes</taxon>
        <taxon>Prostigmata</taxon>
        <taxon>Eleutherengona</taxon>
        <taxon>Raphignathae</taxon>
        <taxon>Tetranychoidea</taxon>
        <taxon>Tetranychidae</taxon>
        <taxon>Tetranychus</taxon>
    </lineage>
</organism>
<keyword evidence="2" id="KW-1185">Reference proteome</keyword>
<dbReference type="EMBL" id="CAEY01000381">
    <property type="status" value="NOT_ANNOTATED_CDS"/>
    <property type="molecule type" value="Genomic_DNA"/>
</dbReference>
<reference evidence="1" key="2">
    <citation type="submission" date="2015-06" db="UniProtKB">
        <authorList>
            <consortium name="EnsemblMetazoa"/>
        </authorList>
    </citation>
    <scope>IDENTIFICATION</scope>
</reference>
<dbReference type="HOGENOM" id="CLU_2999055_0_0_1"/>
<dbReference type="EnsemblMetazoa" id="tetur18g01150.1">
    <property type="protein sequence ID" value="tetur18g01150.1"/>
    <property type="gene ID" value="tetur18g01150"/>
</dbReference>
<dbReference type="AlphaFoldDB" id="T1KQU0"/>
<dbReference type="Proteomes" id="UP000015104">
    <property type="component" value="Unassembled WGS sequence"/>
</dbReference>
<proteinExistence type="predicted"/>
<protein>
    <submittedName>
        <fullName evidence="1">Uncharacterized protein</fullName>
    </submittedName>
</protein>
<sequence length="57" mass="6570">MADWTRNFFRLRPNLLDEMISHLQSCGGDFCIINDTLQTAHSLLKDIFMNLNLKSLG</sequence>
<accession>T1KQU0</accession>
<reference evidence="2" key="1">
    <citation type="submission" date="2011-08" db="EMBL/GenBank/DDBJ databases">
        <authorList>
            <person name="Rombauts S."/>
        </authorList>
    </citation>
    <scope>NUCLEOTIDE SEQUENCE</scope>
    <source>
        <strain evidence="2">London</strain>
    </source>
</reference>